<dbReference type="InterPro" id="IPR046536">
    <property type="entry name" value="DUF6601"/>
</dbReference>
<dbReference type="AlphaFoldDB" id="A0A2C5YDF8"/>
<evidence type="ECO:0000313" key="2">
    <source>
        <dbReference type="EMBL" id="PHH65736.1"/>
    </source>
</evidence>
<name>A0A2C5YDF8_9HYPO</name>
<dbReference type="STRING" id="1399860.A0A2C5YDF8"/>
<feature type="transmembrane region" description="Helical" evidence="1">
    <location>
        <begin position="295"/>
        <end position="322"/>
    </location>
</feature>
<dbReference type="EMBL" id="NJET01000014">
    <property type="protein sequence ID" value="PHH65736.1"/>
    <property type="molecule type" value="Genomic_DNA"/>
</dbReference>
<accession>A0A2C5YDF8</accession>
<keyword evidence="1" id="KW-1133">Transmembrane helix</keyword>
<feature type="transmembrane region" description="Helical" evidence="1">
    <location>
        <begin position="254"/>
        <end position="275"/>
    </location>
</feature>
<proteinExistence type="predicted"/>
<sequence>MATSTAKPPFGKHVTPIINGNFQSRSQPTTPRLAKPPVLPFYDSITPTLYLKQTSLIPIHTAKEYLQQSFDLERLHRVQKWLWLAGLPLPARSLHRQKILGREIVITEQADMHLTWRESTLFLKPLWKPLLDYAFWEEALCHGDPAVYQSAAGLVLSYTWLIASKPDLQIAKQHKLVPKKLKWEVWAAFVRDFLKTHNLHNFDSLVAARYDYGDLRLNRLNLIYRFAPELFPTYLMRGYFYGYNRYSQFFGRNFAWAAVAVLYVGVVLAAMQVAGTVNPLKDDETFQRAAFGFSVFTMVAMVFFSGVALGYFVVMFTLNLIFTKARVKEKARLKQCQSTAPTSDARECREGENLV</sequence>
<gene>
    <name evidence="2" type="ORF">CDD81_1463</name>
</gene>
<reference evidence="2 3" key="1">
    <citation type="submission" date="2017-06" db="EMBL/GenBank/DDBJ databases">
        <title>Ant-infecting Ophiocordyceps genomes reveal a high diversity of potential behavioral manipulation genes and a possible major role for enterotoxins.</title>
        <authorList>
            <person name="De Bekker C."/>
            <person name="Evans H.C."/>
            <person name="Brachmann A."/>
            <person name="Hughes D.P."/>
        </authorList>
    </citation>
    <scope>NUCLEOTIDE SEQUENCE [LARGE SCALE GENOMIC DNA]</scope>
    <source>
        <strain evidence="2 3">Map64</strain>
    </source>
</reference>
<dbReference type="OrthoDB" id="5086500at2759"/>
<dbReference type="PANTHER" id="PTHR34414">
    <property type="entry name" value="HET DOMAIN-CONTAINING PROTEIN-RELATED"/>
    <property type="match status" value="1"/>
</dbReference>
<dbReference type="Pfam" id="PF20246">
    <property type="entry name" value="DUF6601"/>
    <property type="match status" value="1"/>
</dbReference>
<comment type="caution">
    <text evidence="2">The sequence shown here is derived from an EMBL/GenBank/DDBJ whole genome shotgun (WGS) entry which is preliminary data.</text>
</comment>
<evidence type="ECO:0000256" key="1">
    <source>
        <dbReference type="SAM" id="Phobius"/>
    </source>
</evidence>
<organism evidence="2 3">
    <name type="scientific">Ophiocordyceps australis</name>
    <dbReference type="NCBI Taxonomy" id="1399860"/>
    <lineage>
        <taxon>Eukaryota</taxon>
        <taxon>Fungi</taxon>
        <taxon>Dikarya</taxon>
        <taxon>Ascomycota</taxon>
        <taxon>Pezizomycotina</taxon>
        <taxon>Sordariomycetes</taxon>
        <taxon>Hypocreomycetidae</taxon>
        <taxon>Hypocreales</taxon>
        <taxon>Ophiocordycipitaceae</taxon>
        <taxon>Ophiocordyceps</taxon>
    </lineage>
</organism>
<dbReference type="PANTHER" id="PTHR34414:SF1">
    <property type="entry name" value="SUBTILISIN-LIKE SERINE PROTEASE"/>
    <property type="match status" value="1"/>
</dbReference>
<dbReference type="Proteomes" id="UP000226192">
    <property type="component" value="Unassembled WGS sequence"/>
</dbReference>
<keyword evidence="1" id="KW-0472">Membrane</keyword>
<evidence type="ECO:0000313" key="3">
    <source>
        <dbReference type="Proteomes" id="UP000226192"/>
    </source>
</evidence>
<protein>
    <submittedName>
        <fullName evidence="2">Uncharacterized protein</fullName>
    </submittedName>
</protein>
<keyword evidence="1" id="KW-0812">Transmembrane</keyword>
<keyword evidence="3" id="KW-1185">Reference proteome</keyword>